<gene>
    <name evidence="1" type="ORF">MPIPNATIZW_LOCUS3206</name>
</gene>
<evidence type="ECO:0000313" key="1">
    <source>
        <dbReference type="EMBL" id="CAK6434900.1"/>
    </source>
</evidence>
<organism evidence="1 2">
    <name type="scientific">Pipistrellus nathusii</name>
    <name type="common">Nathusius' pipistrelle</name>
    <dbReference type="NCBI Taxonomy" id="59473"/>
    <lineage>
        <taxon>Eukaryota</taxon>
        <taxon>Metazoa</taxon>
        <taxon>Chordata</taxon>
        <taxon>Craniata</taxon>
        <taxon>Vertebrata</taxon>
        <taxon>Euteleostomi</taxon>
        <taxon>Mammalia</taxon>
        <taxon>Eutheria</taxon>
        <taxon>Laurasiatheria</taxon>
        <taxon>Chiroptera</taxon>
        <taxon>Yangochiroptera</taxon>
        <taxon>Vespertilionidae</taxon>
        <taxon>Pipistrellus</taxon>
    </lineage>
</organism>
<reference evidence="1" key="1">
    <citation type="submission" date="2023-12" db="EMBL/GenBank/DDBJ databases">
        <authorList>
            <person name="Brown T."/>
        </authorList>
    </citation>
    <scope>NUCLEOTIDE SEQUENCE</scope>
</reference>
<name>A0ABN9Z990_PIPNA</name>
<accession>A0ABN9Z990</accession>
<sequence length="150" mass="16979">MCLFKGGLGHRFRGLAWDKLPLPAAPLVASLVETLRVQETKLRRHTSEGRKASVCSRERPHWLAQGFLTCFLKGILAEVSGSQWEFSFSAVCFNMLINQSFSGQYYLQRMSPKRDLDSMGSAPKWSGMCKPFVPKCPWLGKRRPCHLLSC</sequence>
<evidence type="ECO:0000313" key="2">
    <source>
        <dbReference type="Proteomes" id="UP001314169"/>
    </source>
</evidence>
<protein>
    <submittedName>
        <fullName evidence="1">Uncharacterized protein</fullName>
    </submittedName>
</protein>
<proteinExistence type="predicted"/>
<dbReference type="EMBL" id="OY882869">
    <property type="protein sequence ID" value="CAK6434900.1"/>
    <property type="molecule type" value="Genomic_DNA"/>
</dbReference>
<dbReference type="Proteomes" id="UP001314169">
    <property type="component" value="Chromosome 12"/>
</dbReference>
<keyword evidence="2" id="KW-1185">Reference proteome</keyword>